<reference evidence="4" key="1">
    <citation type="submission" date="2018-05" db="EMBL/GenBank/DDBJ databases">
        <title>Azospirillum thermophila sp. nov., a novel isolated from hot spring.</title>
        <authorList>
            <person name="Zhao Z."/>
        </authorList>
    </citation>
    <scope>NUCLEOTIDE SEQUENCE [LARGE SCALE GENOMIC DNA]</scope>
    <source>
        <strain evidence="4">CFH 70021</strain>
        <plasmid evidence="4">unnamed3</plasmid>
    </source>
</reference>
<dbReference type="InterPro" id="IPR039422">
    <property type="entry name" value="MarR/SlyA-like"/>
</dbReference>
<dbReference type="GO" id="GO:0003700">
    <property type="term" value="F:DNA-binding transcription factor activity"/>
    <property type="evidence" value="ECO:0007669"/>
    <property type="project" value="InterPro"/>
</dbReference>
<dbReference type="KEGG" id="azz:DEW08_27820"/>
<dbReference type="Proteomes" id="UP000245629">
    <property type="component" value="Plasmid unnamed3"/>
</dbReference>
<dbReference type="PANTHER" id="PTHR33164">
    <property type="entry name" value="TRANSCRIPTIONAL REGULATOR, MARR FAMILY"/>
    <property type="match status" value="1"/>
</dbReference>
<dbReference type="AlphaFoldDB" id="A0A2S2CZC0"/>
<dbReference type="Gene3D" id="1.10.10.10">
    <property type="entry name" value="Winged helix-like DNA-binding domain superfamily/Winged helix DNA-binding domain"/>
    <property type="match status" value="1"/>
</dbReference>
<gene>
    <name evidence="3" type="ORF">DEW08_27820</name>
</gene>
<dbReference type="SUPFAM" id="SSF46785">
    <property type="entry name" value="Winged helix' DNA-binding domain"/>
    <property type="match status" value="1"/>
</dbReference>
<dbReference type="PANTHER" id="PTHR33164:SF43">
    <property type="entry name" value="HTH-TYPE TRANSCRIPTIONAL REPRESSOR YETL"/>
    <property type="match status" value="1"/>
</dbReference>
<geneLocation type="plasmid" evidence="3 4">
    <name>unnamed3</name>
</geneLocation>
<keyword evidence="4" id="KW-1185">Reference proteome</keyword>
<feature type="region of interest" description="Disordered" evidence="1">
    <location>
        <begin position="1"/>
        <end position="35"/>
    </location>
</feature>
<dbReference type="OrthoDB" id="582199at2"/>
<evidence type="ECO:0000313" key="4">
    <source>
        <dbReference type="Proteomes" id="UP000245629"/>
    </source>
</evidence>
<dbReference type="PROSITE" id="PS50995">
    <property type="entry name" value="HTH_MARR_2"/>
    <property type="match status" value="1"/>
</dbReference>
<dbReference type="Pfam" id="PF12802">
    <property type="entry name" value="MarR_2"/>
    <property type="match status" value="1"/>
</dbReference>
<accession>A0A2S2CZC0</accession>
<feature type="compositionally biased region" description="Low complexity" evidence="1">
    <location>
        <begin position="10"/>
        <end position="19"/>
    </location>
</feature>
<protein>
    <recommendedName>
        <fullName evidence="2">HTH marR-type domain-containing protein</fullName>
    </recommendedName>
</protein>
<dbReference type="PRINTS" id="PR00598">
    <property type="entry name" value="HTHMARR"/>
</dbReference>
<dbReference type="SMART" id="SM00347">
    <property type="entry name" value="HTH_MARR"/>
    <property type="match status" value="1"/>
</dbReference>
<evidence type="ECO:0000259" key="2">
    <source>
        <dbReference type="PROSITE" id="PS50995"/>
    </source>
</evidence>
<evidence type="ECO:0000313" key="3">
    <source>
        <dbReference type="EMBL" id="AWK89841.1"/>
    </source>
</evidence>
<dbReference type="EMBL" id="CP029358">
    <property type="protein sequence ID" value="AWK89841.1"/>
    <property type="molecule type" value="Genomic_DNA"/>
</dbReference>
<sequence length="181" mass="20456">MERATMPKSAAAVPAEPAANESGRDGETAGFDPAGPDPAGFDLEGFLPYQLNRLVGLLNADYQRMLHRRKMTLNHWRVLAALQLREPMMAGELARIAVVDQTTLSRLLVRMEENGLIVRRSRPDDARFLDVTLTDRGREEFRNLRAIALREYGRLFDGMAEEDRDRLSALVATAIRHLERE</sequence>
<dbReference type="InterPro" id="IPR036390">
    <property type="entry name" value="WH_DNA-bd_sf"/>
</dbReference>
<feature type="domain" description="HTH marR-type" evidence="2">
    <location>
        <begin position="44"/>
        <end position="176"/>
    </location>
</feature>
<proteinExistence type="predicted"/>
<organism evidence="3 4">
    <name type="scientific">Azospirillum thermophilum</name>
    <dbReference type="NCBI Taxonomy" id="2202148"/>
    <lineage>
        <taxon>Bacteria</taxon>
        <taxon>Pseudomonadati</taxon>
        <taxon>Pseudomonadota</taxon>
        <taxon>Alphaproteobacteria</taxon>
        <taxon>Rhodospirillales</taxon>
        <taxon>Azospirillaceae</taxon>
        <taxon>Azospirillum</taxon>
    </lineage>
</organism>
<dbReference type="InterPro" id="IPR000835">
    <property type="entry name" value="HTH_MarR-typ"/>
</dbReference>
<dbReference type="GO" id="GO:0006950">
    <property type="term" value="P:response to stress"/>
    <property type="evidence" value="ECO:0007669"/>
    <property type="project" value="TreeGrafter"/>
</dbReference>
<evidence type="ECO:0000256" key="1">
    <source>
        <dbReference type="SAM" id="MobiDB-lite"/>
    </source>
</evidence>
<keyword evidence="3" id="KW-0614">Plasmid</keyword>
<dbReference type="InterPro" id="IPR036388">
    <property type="entry name" value="WH-like_DNA-bd_sf"/>
</dbReference>
<name>A0A2S2CZC0_9PROT</name>